<feature type="transmembrane region" description="Helical" evidence="1">
    <location>
        <begin position="282"/>
        <end position="301"/>
    </location>
</feature>
<dbReference type="HOGENOM" id="CLU_042278_0_0_9"/>
<dbReference type="PATRIC" id="fig|1218508.4.peg.833"/>
<proteinExistence type="predicted"/>
<feature type="transmembrane region" description="Helical" evidence="1">
    <location>
        <begin position="126"/>
        <end position="149"/>
    </location>
</feature>
<feature type="transmembrane region" description="Helical" evidence="1">
    <location>
        <begin position="161"/>
        <end position="194"/>
    </location>
</feature>
<keyword evidence="1" id="KW-1133">Transmembrane helix</keyword>
<keyword evidence="1" id="KW-0472">Membrane</keyword>
<feature type="transmembrane region" description="Helical" evidence="1">
    <location>
        <begin position="375"/>
        <end position="394"/>
    </location>
</feature>
<dbReference type="AlphaFoldDB" id="A0A0F4KSN3"/>
<feature type="transmembrane region" description="Helical" evidence="1">
    <location>
        <begin position="9"/>
        <end position="29"/>
    </location>
</feature>
<feature type="transmembrane region" description="Helical" evidence="1">
    <location>
        <begin position="349"/>
        <end position="369"/>
    </location>
</feature>
<gene>
    <name evidence="2" type="ORF">JG29_08130</name>
</gene>
<dbReference type="Pfam" id="PF19528">
    <property type="entry name" value="DUF6056"/>
    <property type="match status" value="1"/>
</dbReference>
<keyword evidence="1" id="KW-0812">Transmembrane</keyword>
<dbReference type="EMBL" id="JXBZ01000007">
    <property type="protein sequence ID" value="KJY48989.1"/>
    <property type="molecule type" value="Genomic_DNA"/>
</dbReference>
<accession>A0A0F4KSN3</accession>
<feature type="transmembrane region" description="Helical" evidence="1">
    <location>
        <begin position="49"/>
        <end position="67"/>
    </location>
</feature>
<feature type="transmembrane region" description="Helical" evidence="1">
    <location>
        <begin position="401"/>
        <end position="419"/>
    </location>
</feature>
<protein>
    <submittedName>
        <fullName evidence="2">Uncharacterized protein</fullName>
    </submittedName>
</protein>
<evidence type="ECO:0000313" key="2">
    <source>
        <dbReference type="EMBL" id="KJY48989.1"/>
    </source>
</evidence>
<feature type="transmembrane region" description="Helical" evidence="1">
    <location>
        <begin position="313"/>
        <end position="337"/>
    </location>
</feature>
<evidence type="ECO:0000313" key="3">
    <source>
        <dbReference type="Proteomes" id="UP000033695"/>
    </source>
</evidence>
<feature type="transmembrane region" description="Helical" evidence="1">
    <location>
        <begin position="79"/>
        <end position="98"/>
    </location>
</feature>
<evidence type="ECO:0000256" key="1">
    <source>
        <dbReference type="SAM" id="Phobius"/>
    </source>
</evidence>
<feature type="transmembrane region" description="Helical" evidence="1">
    <location>
        <begin position="104"/>
        <end position="119"/>
    </location>
</feature>
<dbReference type="Proteomes" id="UP000033695">
    <property type="component" value="Unassembled WGS sequence"/>
</dbReference>
<dbReference type="InterPro" id="IPR045691">
    <property type="entry name" value="DUF6056"/>
</dbReference>
<name>A0A0F4KSN3_9LACO</name>
<keyword evidence="3" id="KW-1185">Reference proteome</keyword>
<comment type="caution">
    <text evidence="2">The sequence shown here is derived from an EMBL/GenBank/DDBJ whole genome shotgun (WGS) entry which is preliminary data.</text>
</comment>
<reference evidence="2 3" key="1">
    <citation type="submission" date="2014-12" db="EMBL/GenBank/DDBJ databases">
        <title>Comparative genomics of the lactic acid bacteria isolated from the honey bee gut.</title>
        <authorList>
            <person name="Ellegaard K.M."/>
            <person name="Tamarit D."/>
            <person name="Javelind E."/>
            <person name="Olofsson T."/>
            <person name="Andersson S.G."/>
            <person name="Vasquez A."/>
        </authorList>
    </citation>
    <scope>NUCLEOTIDE SEQUENCE [LARGE SCALE GENOMIC DNA]</scope>
    <source>
        <strain evidence="2 3">Hon2</strain>
    </source>
</reference>
<sequence>MIKFFQKNWVYFLVFGLVFCYFAIFRYLLIPSGDDYFWWGQPGDYLLHHGFVGPVKIYGASINGRYLGNFLEIFTMRHLKLALLIFAGSWTLMSWCMWKLENQTWWALILAVAFVFTLNDSLLNTVLVWNAGFINYVPPMALVLLYLVICKDGENKPLHKYYAILTLIIGLAAGLFLEVIAMAQIVMGLIIIFFFTKRKRGYHFSYLIGALVALVIMMSHPGYRMHIPYRETTFNPFKIWHIYVIANHIWLISLNTILIFLLLLAMTFIISRKRPYSFLDKLFIIVNNLFLVYYLIVGVYLKRVHNDNNYNYLLNPIFAEIDAIISLFLISYTGYFICHYLSKQRKQVLFYYLCAGLYFGPLLFVAAPVSSRGVFMSYVFMYLIMIDCVQTAFTGIKLQNFLFLIILLATLGIAGRYQMYLYENFNANLQRVLEPDYIQGKRLLNKHIPNRKFVWSKDRLDQQNVFYWRARLKK</sequence>
<feature type="transmembrane region" description="Helical" evidence="1">
    <location>
        <begin position="240"/>
        <end position="270"/>
    </location>
</feature>
<organism evidence="2 3">
    <name type="scientific">Bombilactobacillus mellis</name>
    <dbReference type="NCBI Taxonomy" id="1218508"/>
    <lineage>
        <taxon>Bacteria</taxon>
        <taxon>Bacillati</taxon>
        <taxon>Bacillota</taxon>
        <taxon>Bacilli</taxon>
        <taxon>Lactobacillales</taxon>
        <taxon>Lactobacillaceae</taxon>
        <taxon>Bombilactobacillus</taxon>
    </lineage>
</organism>
<feature type="transmembrane region" description="Helical" evidence="1">
    <location>
        <begin position="201"/>
        <end position="220"/>
    </location>
</feature>